<evidence type="ECO:0000313" key="3">
    <source>
        <dbReference type="EMBL" id="TLE00075.1"/>
    </source>
</evidence>
<accession>A0A377PTZ4</accession>
<keyword evidence="5" id="KW-1185">Reference proteome</keyword>
<feature type="signal peptide" evidence="1">
    <location>
        <begin position="1"/>
        <end position="17"/>
    </location>
</feature>
<dbReference type="AlphaFoldDB" id="A0A377PTZ4"/>
<evidence type="ECO:0000313" key="4">
    <source>
        <dbReference type="Proteomes" id="UP000029922"/>
    </source>
</evidence>
<dbReference type="EMBL" id="UGJE01000002">
    <property type="protein sequence ID" value="STQ86077.1"/>
    <property type="molecule type" value="Genomic_DNA"/>
</dbReference>
<evidence type="ECO:0008006" key="6">
    <source>
        <dbReference type="Google" id="ProtNLM"/>
    </source>
</evidence>
<dbReference type="OrthoDB" id="5329948at2"/>
<reference evidence="3 4" key="1">
    <citation type="journal article" date="2014" name="Genome Announc.">
        <title>Draft genome sequences of eight enterohepatic helicobacter species isolated from both laboratory and wild rodents.</title>
        <authorList>
            <person name="Sheh A."/>
            <person name="Shen Z."/>
            <person name="Fox J.G."/>
        </authorList>
    </citation>
    <scope>NUCLEOTIDE SEQUENCE [LARGE SCALE GENOMIC DNA]</scope>
    <source>
        <strain evidence="3 4">ST1</strain>
    </source>
</reference>
<dbReference type="PROSITE" id="PS51257">
    <property type="entry name" value="PROKAR_LIPOPROTEIN"/>
    <property type="match status" value="1"/>
</dbReference>
<reference evidence="2 5" key="2">
    <citation type="submission" date="2018-06" db="EMBL/GenBank/DDBJ databases">
        <authorList>
            <consortium name="Pathogen Informatics"/>
            <person name="Doyle S."/>
        </authorList>
    </citation>
    <scope>NUCLEOTIDE SEQUENCE [LARGE SCALE GENOMIC DNA]</scope>
    <source>
        <strain evidence="2 5">NCTC12714</strain>
    </source>
</reference>
<organism evidence="2 5">
    <name type="scientific">Helicobacter muridarum</name>
    <dbReference type="NCBI Taxonomy" id="216"/>
    <lineage>
        <taxon>Bacteria</taxon>
        <taxon>Pseudomonadati</taxon>
        <taxon>Campylobacterota</taxon>
        <taxon>Epsilonproteobacteria</taxon>
        <taxon>Campylobacterales</taxon>
        <taxon>Helicobacteraceae</taxon>
        <taxon>Helicobacter</taxon>
    </lineage>
</organism>
<dbReference type="Proteomes" id="UP000255139">
    <property type="component" value="Unassembled WGS sequence"/>
</dbReference>
<proteinExistence type="predicted"/>
<keyword evidence="1" id="KW-0732">Signal</keyword>
<protein>
    <recommendedName>
        <fullName evidence="6">Lipoprotein</fullName>
    </recommendedName>
</protein>
<evidence type="ECO:0000313" key="2">
    <source>
        <dbReference type="EMBL" id="STQ86077.1"/>
    </source>
</evidence>
<dbReference type="Proteomes" id="UP000029922">
    <property type="component" value="Unassembled WGS sequence"/>
</dbReference>
<dbReference type="EMBL" id="JRPD02000011">
    <property type="protein sequence ID" value="TLE00075.1"/>
    <property type="molecule type" value="Genomic_DNA"/>
</dbReference>
<dbReference type="RefSeq" id="WP_052089456.1">
    <property type="nucleotide sequence ID" value="NZ_FZML01000012.1"/>
</dbReference>
<gene>
    <name evidence="3" type="ORF">LS73_005965</name>
    <name evidence="2" type="ORF">NCTC12714_00868</name>
</gene>
<sequence length="133" mass="15391">MRIIALISICISIVALMCACSRKDVISLGTMDYYKPLKSSKLRDIPNKPINEIARICNNYSIFTKNKIYETMTLENLLKKAIMESNKEVFHNVAIWQKSWNIMYLFGQKCLILGEIKSLVTEETNRLDSDYTE</sequence>
<evidence type="ECO:0000256" key="1">
    <source>
        <dbReference type="SAM" id="SignalP"/>
    </source>
</evidence>
<feature type="chain" id="PRO_5036333007" description="Lipoprotein" evidence="1">
    <location>
        <begin position="18"/>
        <end position="133"/>
    </location>
</feature>
<name>A0A377PTZ4_9HELI</name>
<evidence type="ECO:0000313" key="5">
    <source>
        <dbReference type="Proteomes" id="UP000255139"/>
    </source>
</evidence>